<evidence type="ECO:0000313" key="5">
    <source>
        <dbReference type="Proteomes" id="UP000054893"/>
    </source>
</evidence>
<dbReference type="AlphaFoldDB" id="A0A158GUR6"/>
<sequence>MRVALTTHSVNPRGGVVHALELASALVEAGHDVTIFAPAAPGESLFREPPCRVILATIEGSQQNTVAMVDARLRALKASLKACDPGSFDVLHAQDSISGNALAELREEGAIAGFIRTVHHLDHFDNPRLAAWQTRAWRDADRVLCVSEMWTRVMRDTYGIDAVMISNGVDLSRYSAQRTPQDAALDIHGSPVVLAVGGIEARKNTATLLDAFAELIQRFPQARLVIAGGASLLDHNAYALAFMQRVAALGLDHAVTVTGPLDDAHMPALFRRADVLAMVSLREGFGLVVLEALASGTPVVASRIAPFTEYLDDTTCCWATPTDAASIADALERVIRGRHQTDFTHAVPALLARMSWQASARKHLDIYGSLLASRTLNTLQEPAMPVMHFRIQWPDNSEENCYSPSQVVSDFFTPGQDYPVDDFLLRAREALNIASERVREKYGFACSAAMDQLAKIEVDAERFMDEPDARVKVIALV</sequence>
<dbReference type="Proteomes" id="UP000054893">
    <property type="component" value="Unassembled WGS sequence"/>
</dbReference>
<dbReference type="NCBIfam" id="TIGR04042">
    <property type="entry name" value="MSMEG_0570_fam"/>
    <property type="match status" value="1"/>
</dbReference>
<dbReference type="Gene3D" id="3.40.50.2000">
    <property type="entry name" value="Glycogen Phosphorylase B"/>
    <property type="match status" value="2"/>
</dbReference>
<keyword evidence="1 4" id="KW-0808">Transferase</keyword>
<reference evidence="4 5" key="1">
    <citation type="submission" date="2016-01" db="EMBL/GenBank/DDBJ databases">
        <authorList>
            <person name="Oliw E.H."/>
        </authorList>
    </citation>
    <scope>NUCLEOTIDE SEQUENCE [LARGE SCALE GENOMIC DNA]</scope>
    <source>
        <strain evidence="4">LMG 22029</strain>
    </source>
</reference>
<dbReference type="Pfam" id="PF00534">
    <property type="entry name" value="Glycos_transf_1"/>
    <property type="match status" value="1"/>
</dbReference>
<dbReference type="InterPro" id="IPR023986">
    <property type="entry name" value="GlycosylTfrase_MSMEG0565"/>
</dbReference>
<evidence type="ECO:0000256" key="1">
    <source>
        <dbReference type="ARBA" id="ARBA00022679"/>
    </source>
</evidence>
<dbReference type="PANTHER" id="PTHR46401">
    <property type="entry name" value="GLYCOSYLTRANSFERASE WBBK-RELATED"/>
    <property type="match status" value="1"/>
</dbReference>
<dbReference type="OrthoDB" id="433681at2"/>
<gene>
    <name evidence="4" type="ORF">AWB64_03578</name>
</gene>
<dbReference type="GO" id="GO:0009103">
    <property type="term" value="P:lipopolysaccharide biosynthetic process"/>
    <property type="evidence" value="ECO:0007669"/>
    <property type="project" value="TreeGrafter"/>
</dbReference>
<dbReference type="InterPro" id="IPR001296">
    <property type="entry name" value="Glyco_trans_1"/>
</dbReference>
<evidence type="ECO:0000259" key="3">
    <source>
        <dbReference type="Pfam" id="PF13439"/>
    </source>
</evidence>
<dbReference type="SUPFAM" id="SSF53756">
    <property type="entry name" value="UDP-Glycosyltransferase/glycogen phosphorylase"/>
    <property type="match status" value="1"/>
</dbReference>
<organism evidence="4 5">
    <name type="scientific">Caballeronia sordidicola</name>
    <name type="common">Burkholderia sordidicola</name>
    <dbReference type="NCBI Taxonomy" id="196367"/>
    <lineage>
        <taxon>Bacteria</taxon>
        <taxon>Pseudomonadati</taxon>
        <taxon>Pseudomonadota</taxon>
        <taxon>Betaproteobacteria</taxon>
        <taxon>Burkholderiales</taxon>
        <taxon>Burkholderiaceae</taxon>
        <taxon>Caballeronia</taxon>
    </lineage>
</organism>
<feature type="domain" description="Glycosyltransferase subfamily 4-like N-terminal" evidence="3">
    <location>
        <begin position="13"/>
        <end position="173"/>
    </location>
</feature>
<dbReference type="PANTHER" id="PTHR46401:SF2">
    <property type="entry name" value="GLYCOSYLTRANSFERASE WBBK-RELATED"/>
    <property type="match status" value="1"/>
</dbReference>
<dbReference type="InterPro" id="IPR023846">
    <property type="entry name" value="CHP04042_MSMEG0570"/>
</dbReference>
<name>A0A158GUR6_CABSO</name>
<evidence type="ECO:0000313" key="4">
    <source>
        <dbReference type="EMBL" id="SAL35796.1"/>
    </source>
</evidence>
<dbReference type="NCBIfam" id="TIGR04047">
    <property type="entry name" value="MSMEG_0565_glyc"/>
    <property type="match status" value="1"/>
</dbReference>
<dbReference type="GO" id="GO:0016757">
    <property type="term" value="F:glycosyltransferase activity"/>
    <property type="evidence" value="ECO:0007669"/>
    <property type="project" value="InterPro"/>
</dbReference>
<proteinExistence type="predicted"/>
<accession>A0A158GUR6</accession>
<dbReference type="CDD" id="cd03801">
    <property type="entry name" value="GT4_PimA-like"/>
    <property type="match status" value="1"/>
</dbReference>
<feature type="domain" description="Glycosyl transferase family 1" evidence="2">
    <location>
        <begin position="187"/>
        <end position="338"/>
    </location>
</feature>
<evidence type="ECO:0000259" key="2">
    <source>
        <dbReference type="Pfam" id="PF00534"/>
    </source>
</evidence>
<dbReference type="EMBL" id="FCOC02000010">
    <property type="protein sequence ID" value="SAL35796.1"/>
    <property type="molecule type" value="Genomic_DNA"/>
</dbReference>
<dbReference type="Pfam" id="PF13439">
    <property type="entry name" value="Glyco_transf_4"/>
    <property type="match status" value="1"/>
</dbReference>
<protein>
    <submittedName>
        <fullName evidence="4">Glycosyl transferase, group 1</fullName>
    </submittedName>
</protein>
<dbReference type="InterPro" id="IPR028098">
    <property type="entry name" value="Glyco_trans_4-like_N"/>
</dbReference>